<organism evidence="6 7">
    <name type="scientific">Legionella israelensis</name>
    <dbReference type="NCBI Taxonomy" id="454"/>
    <lineage>
        <taxon>Bacteria</taxon>
        <taxon>Pseudomonadati</taxon>
        <taxon>Pseudomonadota</taxon>
        <taxon>Gammaproteobacteria</taxon>
        <taxon>Legionellales</taxon>
        <taxon>Legionellaceae</taxon>
        <taxon>Legionella</taxon>
    </lineage>
</organism>
<sequence length="369" mass="41046">MQFIDLKKQYQLIERDVLQSIQRVLEHGQYILGPEVDELEEKLAAFVGVKHAIVTSSGTDSLLMALMALDIKPGDEIITSPFSFFATAEVVALCQATPVFVDIDPITYNIDPTRIEEAITSKTKAIMPVNLFGQCADLDAINAIAKKHGLDVIEDAAQSFGATYKGKYSCGLTTIGCTSFFPSKPLGGYGDSGACFTDDDDLAQKVRQIRVHGQNARYNHIRIGINGRMDSIQAAILLQKLKLFPNEIEQRMTVAHRYDQLLSPICKTPVVKDGYSSVYAQYTIEIEEREAVQKFMQTQGVPTAVHYPGSMHCQEALKYLNYKNGDFPHAERASQRVISLPMHPYLTESEQFLIVKTLKNAIESMLEVA</sequence>
<dbReference type="GO" id="GO:0008483">
    <property type="term" value="F:transaminase activity"/>
    <property type="evidence" value="ECO:0007669"/>
    <property type="project" value="UniProtKB-KW"/>
</dbReference>
<comment type="caution">
    <text evidence="6">The sequence shown here is derived from an EMBL/GenBank/DDBJ whole genome shotgun (WGS) entry which is preliminary data.</text>
</comment>
<evidence type="ECO:0000313" key="7">
    <source>
        <dbReference type="Proteomes" id="UP000054761"/>
    </source>
</evidence>
<dbReference type="InterPro" id="IPR015421">
    <property type="entry name" value="PyrdxlP-dep_Trfase_major"/>
</dbReference>
<dbReference type="InterPro" id="IPR000653">
    <property type="entry name" value="DegT/StrS_aminotransferase"/>
</dbReference>
<name>A0A0W0VRH0_9GAMM</name>
<protein>
    <submittedName>
        <fullName evidence="6">Aminotransferase WecE</fullName>
    </submittedName>
</protein>
<dbReference type="PANTHER" id="PTHR30244">
    <property type="entry name" value="TRANSAMINASE"/>
    <property type="match status" value="1"/>
</dbReference>
<evidence type="ECO:0000256" key="4">
    <source>
        <dbReference type="PIRSR" id="PIRSR000390-2"/>
    </source>
</evidence>
<dbReference type="RefSeq" id="WP_058501825.1">
    <property type="nucleotide sequence ID" value="NZ_CAAAJA010000067.1"/>
</dbReference>
<keyword evidence="6" id="KW-0808">Transferase</keyword>
<evidence type="ECO:0000256" key="3">
    <source>
        <dbReference type="PIRSR" id="PIRSR000390-1"/>
    </source>
</evidence>
<feature type="active site" description="Proton acceptor" evidence="3">
    <location>
        <position position="184"/>
    </location>
</feature>
<keyword evidence="6" id="KW-0032">Aminotransferase</keyword>
<evidence type="ECO:0000256" key="1">
    <source>
        <dbReference type="ARBA" id="ARBA00022898"/>
    </source>
</evidence>
<dbReference type="Gene3D" id="3.40.640.10">
    <property type="entry name" value="Type I PLP-dependent aspartate aminotransferase-like (Major domain)"/>
    <property type="match status" value="1"/>
</dbReference>
<accession>A0A0W0VRH0</accession>
<dbReference type="PIRSF" id="PIRSF000390">
    <property type="entry name" value="PLP_StrS"/>
    <property type="match status" value="1"/>
</dbReference>
<dbReference type="AlphaFoldDB" id="A0A0W0VRH0"/>
<evidence type="ECO:0000256" key="5">
    <source>
        <dbReference type="RuleBase" id="RU004508"/>
    </source>
</evidence>
<dbReference type="Gene3D" id="3.90.1150.10">
    <property type="entry name" value="Aspartate Aminotransferase, domain 1"/>
    <property type="match status" value="1"/>
</dbReference>
<dbReference type="CDD" id="cd00616">
    <property type="entry name" value="AHBA_syn"/>
    <property type="match status" value="1"/>
</dbReference>
<dbReference type="InterPro" id="IPR015424">
    <property type="entry name" value="PyrdxlP-dep_Trfase"/>
</dbReference>
<dbReference type="PANTHER" id="PTHR30244:SF42">
    <property type="entry name" value="UDP-2-ACETAMIDO-2-DEOXY-3-OXO-D-GLUCURONATE AMINOTRANSFERASE"/>
    <property type="match status" value="1"/>
</dbReference>
<dbReference type="EMBL" id="LNYH01000082">
    <property type="protein sequence ID" value="KTD22707.1"/>
    <property type="molecule type" value="Genomic_DNA"/>
</dbReference>
<dbReference type="GO" id="GO:0000271">
    <property type="term" value="P:polysaccharide biosynthetic process"/>
    <property type="evidence" value="ECO:0007669"/>
    <property type="project" value="TreeGrafter"/>
</dbReference>
<dbReference type="PATRIC" id="fig|454.4.peg.1598"/>
<keyword evidence="1 4" id="KW-0663">Pyridoxal phosphate</keyword>
<reference evidence="6 7" key="1">
    <citation type="submission" date="2015-11" db="EMBL/GenBank/DDBJ databases">
        <title>Genomic analysis of 38 Legionella species identifies large and diverse effector repertoires.</title>
        <authorList>
            <person name="Burstein D."/>
            <person name="Amaro F."/>
            <person name="Zusman T."/>
            <person name="Lifshitz Z."/>
            <person name="Cohen O."/>
            <person name="Gilbert J.A."/>
            <person name="Pupko T."/>
            <person name="Shuman H.A."/>
            <person name="Segal G."/>
        </authorList>
    </citation>
    <scope>NUCLEOTIDE SEQUENCE [LARGE SCALE GENOMIC DNA]</scope>
    <source>
        <strain evidence="6 7">Bercovier 4</strain>
    </source>
</reference>
<proteinExistence type="inferred from homology"/>
<dbReference type="Pfam" id="PF01041">
    <property type="entry name" value="DegT_DnrJ_EryC1"/>
    <property type="match status" value="1"/>
</dbReference>
<feature type="modified residue" description="N6-(pyridoxal phosphate)lysine" evidence="4">
    <location>
        <position position="184"/>
    </location>
</feature>
<dbReference type="STRING" id="454.Lisr_1471"/>
<dbReference type="InterPro" id="IPR015422">
    <property type="entry name" value="PyrdxlP-dep_Trfase_small"/>
</dbReference>
<dbReference type="OrthoDB" id="9804264at2"/>
<dbReference type="GO" id="GO:0030170">
    <property type="term" value="F:pyridoxal phosphate binding"/>
    <property type="evidence" value="ECO:0007669"/>
    <property type="project" value="UniProtKB-ARBA"/>
</dbReference>
<dbReference type="SUPFAM" id="SSF53383">
    <property type="entry name" value="PLP-dependent transferases"/>
    <property type="match status" value="1"/>
</dbReference>
<comment type="similarity">
    <text evidence="2 5">Belongs to the DegT/DnrJ/EryC1 family.</text>
</comment>
<keyword evidence="7" id="KW-1185">Reference proteome</keyword>
<dbReference type="FunFam" id="3.40.640.10:FF:000089">
    <property type="entry name" value="Aminotransferase, DegT/DnrJ/EryC1/StrS family"/>
    <property type="match status" value="1"/>
</dbReference>
<evidence type="ECO:0000313" key="6">
    <source>
        <dbReference type="EMBL" id="KTD22707.1"/>
    </source>
</evidence>
<dbReference type="Proteomes" id="UP000054761">
    <property type="component" value="Unassembled WGS sequence"/>
</dbReference>
<evidence type="ECO:0000256" key="2">
    <source>
        <dbReference type="ARBA" id="ARBA00037999"/>
    </source>
</evidence>
<gene>
    <name evidence="6" type="ORF">Lisr_1471</name>
</gene>